<evidence type="ECO:0000313" key="8">
    <source>
        <dbReference type="Proteomes" id="UP000318405"/>
    </source>
</evidence>
<keyword evidence="2" id="KW-0229">DNA integration</keyword>
<keyword evidence="3" id="KW-0238">DNA-binding</keyword>
<dbReference type="InterPro" id="IPR050808">
    <property type="entry name" value="Phage_Integrase"/>
</dbReference>
<dbReference type="Pfam" id="PF00589">
    <property type="entry name" value="Phage_integrase"/>
    <property type="match status" value="1"/>
</dbReference>
<dbReference type="EMBL" id="VLTJ01000014">
    <property type="protein sequence ID" value="TSH96613.1"/>
    <property type="molecule type" value="Genomic_DNA"/>
</dbReference>
<dbReference type="GO" id="GO:0003677">
    <property type="term" value="F:DNA binding"/>
    <property type="evidence" value="ECO:0007669"/>
    <property type="project" value="UniProtKB-KW"/>
</dbReference>
<dbReference type="PANTHER" id="PTHR30629">
    <property type="entry name" value="PROPHAGE INTEGRASE"/>
    <property type="match status" value="1"/>
</dbReference>
<keyword evidence="8" id="KW-1185">Reference proteome</keyword>
<dbReference type="CDD" id="cd00801">
    <property type="entry name" value="INT_P4_C"/>
    <property type="match status" value="1"/>
</dbReference>
<accession>A0A556AUK2</accession>
<dbReference type="Proteomes" id="UP000318405">
    <property type="component" value="Unassembled WGS sequence"/>
</dbReference>
<evidence type="ECO:0000256" key="3">
    <source>
        <dbReference type="ARBA" id="ARBA00023125"/>
    </source>
</evidence>
<dbReference type="InterPro" id="IPR002104">
    <property type="entry name" value="Integrase_catalytic"/>
</dbReference>
<dbReference type="Gene3D" id="1.10.150.130">
    <property type="match status" value="1"/>
</dbReference>
<dbReference type="Pfam" id="PF22022">
    <property type="entry name" value="Phage_int_M"/>
    <property type="match status" value="1"/>
</dbReference>
<reference evidence="7 8" key="1">
    <citation type="submission" date="2019-07" db="EMBL/GenBank/DDBJ databases">
        <title>Qingshengfaniella alkalisoli gen. nov., sp. nov., isolated from saline soil.</title>
        <authorList>
            <person name="Xu L."/>
            <person name="Huang X.-X."/>
            <person name="Sun J.-Q."/>
        </authorList>
    </citation>
    <scope>NUCLEOTIDE SEQUENCE [LARGE SCALE GENOMIC DNA]</scope>
    <source>
        <strain evidence="7 8">DSM 27279</strain>
    </source>
</reference>
<comment type="similarity">
    <text evidence="1">Belongs to the 'phage' integrase family.</text>
</comment>
<dbReference type="GO" id="GO:0015074">
    <property type="term" value="P:DNA integration"/>
    <property type="evidence" value="ECO:0007669"/>
    <property type="project" value="UniProtKB-KW"/>
</dbReference>
<dbReference type="InterPro" id="IPR010998">
    <property type="entry name" value="Integrase_recombinase_N"/>
</dbReference>
<evidence type="ECO:0000259" key="6">
    <source>
        <dbReference type="PROSITE" id="PS51898"/>
    </source>
</evidence>
<evidence type="ECO:0000256" key="2">
    <source>
        <dbReference type="ARBA" id="ARBA00022908"/>
    </source>
</evidence>
<dbReference type="InterPro" id="IPR038488">
    <property type="entry name" value="Integrase_DNA-bd_sf"/>
</dbReference>
<dbReference type="InterPro" id="IPR013762">
    <property type="entry name" value="Integrase-like_cat_sf"/>
</dbReference>
<dbReference type="InterPro" id="IPR053876">
    <property type="entry name" value="Phage_int_M"/>
</dbReference>
<evidence type="ECO:0000256" key="4">
    <source>
        <dbReference type="ARBA" id="ARBA00023172"/>
    </source>
</evidence>
<evidence type="ECO:0000313" key="7">
    <source>
        <dbReference type="EMBL" id="TSH96613.1"/>
    </source>
</evidence>
<evidence type="ECO:0000256" key="5">
    <source>
        <dbReference type="SAM" id="MobiDB-lite"/>
    </source>
</evidence>
<dbReference type="InterPro" id="IPR025166">
    <property type="entry name" value="Integrase_DNA_bind_dom"/>
</dbReference>
<dbReference type="Pfam" id="PF13356">
    <property type="entry name" value="Arm-DNA-bind_3"/>
    <property type="match status" value="1"/>
</dbReference>
<dbReference type="PANTHER" id="PTHR30629:SF2">
    <property type="entry name" value="PROPHAGE INTEGRASE INTS-RELATED"/>
    <property type="match status" value="1"/>
</dbReference>
<dbReference type="Gene3D" id="3.30.160.390">
    <property type="entry name" value="Integrase, DNA-binding domain"/>
    <property type="match status" value="1"/>
</dbReference>
<protein>
    <submittedName>
        <fullName evidence="7">Tyrosine-type recombinase/integrase</fullName>
    </submittedName>
</protein>
<dbReference type="InterPro" id="IPR011010">
    <property type="entry name" value="DNA_brk_join_enz"/>
</dbReference>
<dbReference type="Gene3D" id="1.10.443.10">
    <property type="entry name" value="Intergrase catalytic core"/>
    <property type="match status" value="1"/>
</dbReference>
<evidence type="ECO:0000256" key="1">
    <source>
        <dbReference type="ARBA" id="ARBA00008857"/>
    </source>
</evidence>
<name>A0A556AUK2_9BURK</name>
<dbReference type="SUPFAM" id="SSF56349">
    <property type="entry name" value="DNA breaking-rejoining enzymes"/>
    <property type="match status" value="1"/>
</dbReference>
<sequence>MALTDAVVRQAKITDNNYTLSDTGGLLLFVSGKGAKKWHFRFSWHGRQQRIALGAYPDLSLKQAREQRDDLRAQIAQGIDPRIHRLQTKAAALAAPSHTFAAVFKNWRDFKALSLKSGRQSTLSQIDRIFPKDVLPWLGQMSIFDVDNPHLLDVLRRIERRKAFTTAEKVRGWLNQLFRYAMVETGLRYNPASDLDIVAAPKPPVSHNPFLRMEELPAFLQALRAYGGQETTKLGLRLLLVTGVRTGELRLAVPEQFDLERGLWIIPPVIVKQLQVKLRREGKTIPPYIVPLPQQAITIVRHLLQEHARRPAQRYLLPHRSDLKERISENTLNGALHRMGYADRLTGHGIRATLSTALNELGYRKEWIEVQLSHADPNQVRAAYNHAAYVEQRRMMMQDWADRLDRWEQGEPAGTSTSPPLSPDSMEAVEAYLKALVQGQLTSPMPRPRLPSAPAKRRCDQLKLVRVQAVSDPPFPFSR</sequence>
<proteinExistence type="inferred from homology"/>
<keyword evidence="4" id="KW-0233">DNA recombination</keyword>
<dbReference type="GO" id="GO:0006310">
    <property type="term" value="P:DNA recombination"/>
    <property type="evidence" value="ECO:0007669"/>
    <property type="project" value="UniProtKB-KW"/>
</dbReference>
<dbReference type="PROSITE" id="PS51898">
    <property type="entry name" value="TYR_RECOMBINASE"/>
    <property type="match status" value="1"/>
</dbReference>
<feature type="region of interest" description="Disordered" evidence="5">
    <location>
        <begin position="439"/>
        <end position="458"/>
    </location>
</feature>
<organism evidence="7 8">
    <name type="scientific">Verticiella sediminum</name>
    <dbReference type="NCBI Taxonomy" id="1247510"/>
    <lineage>
        <taxon>Bacteria</taxon>
        <taxon>Pseudomonadati</taxon>
        <taxon>Pseudomonadota</taxon>
        <taxon>Betaproteobacteria</taxon>
        <taxon>Burkholderiales</taxon>
        <taxon>Alcaligenaceae</taxon>
        <taxon>Verticiella</taxon>
    </lineage>
</organism>
<dbReference type="AlphaFoldDB" id="A0A556AUK2"/>
<feature type="domain" description="Tyr recombinase" evidence="6">
    <location>
        <begin position="206"/>
        <end position="397"/>
    </location>
</feature>
<dbReference type="OrthoDB" id="9775880at2"/>
<comment type="caution">
    <text evidence="7">The sequence shown here is derived from an EMBL/GenBank/DDBJ whole genome shotgun (WGS) entry which is preliminary data.</text>
</comment>
<gene>
    <name evidence="7" type="ORF">FOZ76_08505</name>
</gene>